<feature type="transmembrane region" description="Helical" evidence="8">
    <location>
        <begin position="58"/>
        <end position="75"/>
    </location>
</feature>
<evidence type="ECO:0000256" key="1">
    <source>
        <dbReference type="ARBA" id="ARBA00004141"/>
    </source>
</evidence>
<dbReference type="InterPro" id="IPR032805">
    <property type="entry name" value="Wax_synthase_dom"/>
</dbReference>
<gene>
    <name evidence="10" type="ORF">ASPWEDRAFT_47992</name>
</gene>
<dbReference type="STRING" id="1073089.A0A1L9S2N9"/>
<dbReference type="InterPro" id="IPR044851">
    <property type="entry name" value="Wax_synthase"/>
</dbReference>
<dbReference type="PANTHER" id="PTHR31595:SF67">
    <property type="entry name" value="WAX SYNTHASE DOMAIN-CONTAINING PROTEIN"/>
    <property type="match status" value="1"/>
</dbReference>
<dbReference type="PANTHER" id="PTHR31595">
    <property type="entry name" value="LONG-CHAIN-ALCOHOL O-FATTY-ACYLTRANSFERASE 3-RELATED"/>
    <property type="match status" value="1"/>
</dbReference>
<dbReference type="VEuPathDB" id="FungiDB:ASPWEDRAFT_47992"/>
<feature type="compositionally biased region" description="Basic and acidic residues" evidence="7">
    <location>
        <begin position="142"/>
        <end position="159"/>
    </location>
</feature>
<dbReference type="RefSeq" id="XP_040695082.1">
    <property type="nucleotide sequence ID" value="XM_040837043.1"/>
</dbReference>
<dbReference type="OrthoDB" id="2796277at2759"/>
<dbReference type="Pfam" id="PF13813">
    <property type="entry name" value="MBOAT_2"/>
    <property type="match status" value="1"/>
</dbReference>
<dbReference type="GO" id="GO:0016020">
    <property type="term" value="C:membrane"/>
    <property type="evidence" value="ECO:0007669"/>
    <property type="project" value="UniProtKB-SubCell"/>
</dbReference>
<evidence type="ECO:0000313" key="10">
    <source>
        <dbReference type="EMBL" id="OJJ41406.1"/>
    </source>
</evidence>
<dbReference type="Proteomes" id="UP000184383">
    <property type="component" value="Unassembled WGS sequence"/>
</dbReference>
<dbReference type="EMBL" id="KV878209">
    <property type="protein sequence ID" value="OJJ41406.1"/>
    <property type="molecule type" value="Genomic_DNA"/>
</dbReference>
<dbReference type="GO" id="GO:0008374">
    <property type="term" value="F:O-acyltransferase activity"/>
    <property type="evidence" value="ECO:0007669"/>
    <property type="project" value="InterPro"/>
</dbReference>
<feature type="transmembrane region" description="Helical" evidence="8">
    <location>
        <begin position="393"/>
        <end position="413"/>
    </location>
</feature>
<comment type="subcellular location">
    <subcellularLocation>
        <location evidence="1">Membrane</location>
        <topology evidence="1">Multi-pass membrane protein</topology>
    </subcellularLocation>
</comment>
<dbReference type="GeneID" id="63752891"/>
<organism evidence="10 11">
    <name type="scientific">Aspergillus wentii DTO 134E9</name>
    <dbReference type="NCBI Taxonomy" id="1073089"/>
    <lineage>
        <taxon>Eukaryota</taxon>
        <taxon>Fungi</taxon>
        <taxon>Dikarya</taxon>
        <taxon>Ascomycota</taxon>
        <taxon>Pezizomycotina</taxon>
        <taxon>Eurotiomycetes</taxon>
        <taxon>Eurotiomycetidae</taxon>
        <taxon>Eurotiales</taxon>
        <taxon>Aspergillaceae</taxon>
        <taxon>Aspergillus</taxon>
        <taxon>Aspergillus subgen. Cremei</taxon>
    </lineage>
</organism>
<evidence type="ECO:0000256" key="8">
    <source>
        <dbReference type="SAM" id="Phobius"/>
    </source>
</evidence>
<protein>
    <recommendedName>
        <fullName evidence="9">Wax synthase domain-containing protein</fullName>
    </recommendedName>
</protein>
<evidence type="ECO:0000259" key="9">
    <source>
        <dbReference type="Pfam" id="PF13813"/>
    </source>
</evidence>
<reference evidence="11" key="1">
    <citation type="journal article" date="2017" name="Genome Biol.">
        <title>Comparative genomics reveals high biological diversity and specific adaptations in the industrially and medically important fungal genus Aspergillus.</title>
        <authorList>
            <person name="de Vries R.P."/>
            <person name="Riley R."/>
            <person name="Wiebenga A."/>
            <person name="Aguilar-Osorio G."/>
            <person name="Amillis S."/>
            <person name="Uchima C.A."/>
            <person name="Anderluh G."/>
            <person name="Asadollahi M."/>
            <person name="Askin M."/>
            <person name="Barry K."/>
            <person name="Battaglia E."/>
            <person name="Bayram O."/>
            <person name="Benocci T."/>
            <person name="Braus-Stromeyer S.A."/>
            <person name="Caldana C."/>
            <person name="Canovas D."/>
            <person name="Cerqueira G.C."/>
            <person name="Chen F."/>
            <person name="Chen W."/>
            <person name="Choi C."/>
            <person name="Clum A."/>
            <person name="Dos Santos R.A."/>
            <person name="Damasio A.R."/>
            <person name="Diallinas G."/>
            <person name="Emri T."/>
            <person name="Fekete E."/>
            <person name="Flipphi M."/>
            <person name="Freyberg S."/>
            <person name="Gallo A."/>
            <person name="Gournas C."/>
            <person name="Habgood R."/>
            <person name="Hainaut M."/>
            <person name="Harispe M.L."/>
            <person name="Henrissat B."/>
            <person name="Hilden K.S."/>
            <person name="Hope R."/>
            <person name="Hossain A."/>
            <person name="Karabika E."/>
            <person name="Karaffa L."/>
            <person name="Karanyi Z."/>
            <person name="Krasevec N."/>
            <person name="Kuo A."/>
            <person name="Kusch H."/>
            <person name="LaButti K."/>
            <person name="Lagendijk E.L."/>
            <person name="Lapidus A."/>
            <person name="Levasseur A."/>
            <person name="Lindquist E."/>
            <person name="Lipzen A."/>
            <person name="Logrieco A.F."/>
            <person name="MacCabe A."/>
            <person name="Maekelae M.R."/>
            <person name="Malavazi I."/>
            <person name="Melin P."/>
            <person name="Meyer V."/>
            <person name="Mielnichuk N."/>
            <person name="Miskei M."/>
            <person name="Molnar A.P."/>
            <person name="Mule G."/>
            <person name="Ngan C.Y."/>
            <person name="Orejas M."/>
            <person name="Orosz E."/>
            <person name="Ouedraogo J.P."/>
            <person name="Overkamp K.M."/>
            <person name="Park H.-S."/>
            <person name="Perrone G."/>
            <person name="Piumi F."/>
            <person name="Punt P.J."/>
            <person name="Ram A.F."/>
            <person name="Ramon A."/>
            <person name="Rauscher S."/>
            <person name="Record E."/>
            <person name="Riano-Pachon D.M."/>
            <person name="Robert V."/>
            <person name="Roehrig J."/>
            <person name="Ruller R."/>
            <person name="Salamov A."/>
            <person name="Salih N.S."/>
            <person name="Samson R.A."/>
            <person name="Sandor E."/>
            <person name="Sanguinetti M."/>
            <person name="Schuetze T."/>
            <person name="Sepcic K."/>
            <person name="Shelest E."/>
            <person name="Sherlock G."/>
            <person name="Sophianopoulou V."/>
            <person name="Squina F.M."/>
            <person name="Sun H."/>
            <person name="Susca A."/>
            <person name="Todd R.B."/>
            <person name="Tsang A."/>
            <person name="Unkles S.E."/>
            <person name="van de Wiele N."/>
            <person name="van Rossen-Uffink D."/>
            <person name="Oliveira J.V."/>
            <person name="Vesth T.C."/>
            <person name="Visser J."/>
            <person name="Yu J.-H."/>
            <person name="Zhou M."/>
            <person name="Andersen M.R."/>
            <person name="Archer D.B."/>
            <person name="Baker S.E."/>
            <person name="Benoit I."/>
            <person name="Brakhage A.A."/>
            <person name="Braus G.H."/>
            <person name="Fischer R."/>
            <person name="Frisvad J.C."/>
            <person name="Goldman G.H."/>
            <person name="Houbraken J."/>
            <person name="Oakley B."/>
            <person name="Pocsi I."/>
            <person name="Scazzocchio C."/>
            <person name="Seiboth B."/>
            <person name="vanKuyk P.A."/>
            <person name="Wortman J."/>
            <person name="Dyer P.S."/>
            <person name="Grigoriev I.V."/>
        </authorList>
    </citation>
    <scope>NUCLEOTIDE SEQUENCE [LARGE SCALE GENOMIC DNA]</scope>
    <source>
        <strain evidence="11">DTO 134E9</strain>
    </source>
</reference>
<keyword evidence="4 8" id="KW-0812">Transmembrane</keyword>
<feature type="domain" description="Wax synthase" evidence="9">
    <location>
        <begin position="350"/>
        <end position="430"/>
    </location>
</feature>
<keyword evidence="3" id="KW-0808">Transferase</keyword>
<keyword evidence="6 8" id="KW-0472">Membrane</keyword>
<dbReference type="AlphaFoldDB" id="A0A1L9S2N9"/>
<keyword evidence="5 8" id="KW-1133">Transmembrane helix</keyword>
<feature type="transmembrane region" description="Helical" evidence="8">
    <location>
        <begin position="458"/>
        <end position="476"/>
    </location>
</feature>
<dbReference type="GO" id="GO:0006629">
    <property type="term" value="P:lipid metabolic process"/>
    <property type="evidence" value="ECO:0007669"/>
    <property type="project" value="InterPro"/>
</dbReference>
<evidence type="ECO:0000256" key="2">
    <source>
        <dbReference type="ARBA" id="ARBA00007282"/>
    </source>
</evidence>
<evidence type="ECO:0000256" key="7">
    <source>
        <dbReference type="SAM" id="MobiDB-lite"/>
    </source>
</evidence>
<feature type="transmembrane region" description="Helical" evidence="8">
    <location>
        <begin position="298"/>
        <end position="319"/>
    </location>
</feature>
<feature type="transmembrane region" description="Helical" evidence="8">
    <location>
        <begin position="425"/>
        <end position="446"/>
    </location>
</feature>
<comment type="similarity">
    <text evidence="2">Belongs to the wax synthase family.</text>
</comment>
<name>A0A1L9S2N9_ASPWE</name>
<feature type="transmembrane region" description="Helical" evidence="8">
    <location>
        <begin position="87"/>
        <end position="106"/>
    </location>
</feature>
<evidence type="ECO:0000256" key="6">
    <source>
        <dbReference type="ARBA" id="ARBA00023136"/>
    </source>
</evidence>
<proteinExistence type="inferred from homology"/>
<evidence type="ECO:0000256" key="3">
    <source>
        <dbReference type="ARBA" id="ARBA00022679"/>
    </source>
</evidence>
<evidence type="ECO:0000313" key="11">
    <source>
        <dbReference type="Proteomes" id="UP000184383"/>
    </source>
</evidence>
<feature type="transmembrane region" description="Helical" evidence="8">
    <location>
        <begin position="32"/>
        <end position="51"/>
    </location>
</feature>
<sequence length="533" mass="59979">MADPIPGSYREAIQNNQRRLEDLVEQGVIKPFFLWHLLIFISLPLVGLLVPCRAGSRYVRPAIFALVLSISTDIFKNRRVLLGANGYMIGLMTVWWTIWSATILIFHDAEKNFKRIERRSISTPEGTGKKQLNGEGNSRTLNHNDESSLSKVGVKRDNEPPTQEEALTWQGYPESLSHRLNWVMGLICNMRGPEWNWRISTIGPLPPSVKAQLGSEGSSCKEGHSAFPDARTQLRKAFATLLKSYLFLDLVKILMMRDPYFWLVVSPSPPPPFPFSYFAASSILVRLYRLALTGVGVYAALAYATAFNPIIFLGLSLAFPNASRALTSVPLDAPWLYAYPFGPFLTTILDEGLTGCWSRWWHQVFRFGFTSTGHWLVSFLPSKLARNPVVKRTIVVFTAFCLSGLIHGCGSYTQVVDTRPLSGPFLFFFLQAVGVTIQTTFITPMLPPNNTPLWLRRSVNAAFVFCWLFVSCPFVADDFARGGLWLTEPIPVSPLRGLGLGAEGEGWWCWKEPWFRSWSGGDGSWWQRGVRLL</sequence>
<evidence type="ECO:0000256" key="5">
    <source>
        <dbReference type="ARBA" id="ARBA00022989"/>
    </source>
</evidence>
<evidence type="ECO:0000256" key="4">
    <source>
        <dbReference type="ARBA" id="ARBA00022692"/>
    </source>
</evidence>
<keyword evidence="11" id="KW-1185">Reference proteome</keyword>
<accession>A0A1L9S2N9</accession>
<feature type="region of interest" description="Disordered" evidence="7">
    <location>
        <begin position="123"/>
        <end position="165"/>
    </location>
</feature>